<sequence length="247" mass="27523">METFAQLGIPFPLYEAPIKEASDYAGKTTCGVCGNHDQPYFILNIGCALMVSCPKCDVLNGLDANDRQDTPCRSCGNEIKFSTPSNDDGVHICYSCLREGKGAITKDTEFGMVSWEQAIEGRTHGVPGLQTSEFETVTTDPDGEWIGVLLPQEHLFELLRTPTFVTWQGEVWLFCCKKPMTYIGEWKSVAASLGKAEAKNKFDQMMTDDARSYPWVWEGVSSESDSVCLYVFQCKDCGNHRANFDMD</sequence>
<dbReference type="Proteomes" id="UP000317243">
    <property type="component" value="Unassembled WGS sequence"/>
</dbReference>
<comment type="similarity">
    <text evidence="1">Belongs to the UPF0167 family.</text>
</comment>
<keyword evidence="3" id="KW-1185">Reference proteome</keyword>
<name>A0A5C5X1X7_9PLAN</name>
<dbReference type="AlphaFoldDB" id="A0A5C5X1X7"/>
<gene>
    <name evidence="2" type="ORF">KOR42_02820</name>
</gene>
<reference evidence="2 3" key="1">
    <citation type="submission" date="2019-02" db="EMBL/GenBank/DDBJ databases">
        <title>Deep-cultivation of Planctomycetes and their phenomic and genomic characterization uncovers novel biology.</title>
        <authorList>
            <person name="Wiegand S."/>
            <person name="Jogler M."/>
            <person name="Boedeker C."/>
            <person name="Pinto D."/>
            <person name="Vollmers J."/>
            <person name="Rivas-Marin E."/>
            <person name="Kohn T."/>
            <person name="Peeters S.H."/>
            <person name="Heuer A."/>
            <person name="Rast P."/>
            <person name="Oberbeckmann S."/>
            <person name="Bunk B."/>
            <person name="Jeske O."/>
            <person name="Meyerdierks A."/>
            <person name="Storesund J.E."/>
            <person name="Kallscheuer N."/>
            <person name="Luecker S."/>
            <person name="Lage O.M."/>
            <person name="Pohl T."/>
            <person name="Merkel B.J."/>
            <person name="Hornburger P."/>
            <person name="Mueller R.-W."/>
            <person name="Bruemmer F."/>
            <person name="Labrenz M."/>
            <person name="Spormann A.M."/>
            <person name="Op Den Camp H."/>
            <person name="Overmann J."/>
            <person name="Amann R."/>
            <person name="Jetten M.S.M."/>
            <person name="Mascher T."/>
            <person name="Medema M.H."/>
            <person name="Devos D.P."/>
            <person name="Kaster A.-K."/>
            <person name="Ovreas L."/>
            <person name="Rohde M."/>
            <person name="Galperin M.Y."/>
            <person name="Jogler C."/>
        </authorList>
    </citation>
    <scope>NUCLEOTIDE SEQUENCE [LARGE SCALE GENOMIC DNA]</scope>
    <source>
        <strain evidence="2 3">KOR42</strain>
    </source>
</reference>
<organism evidence="2 3">
    <name type="scientific">Thalassoglobus neptunius</name>
    <dbReference type="NCBI Taxonomy" id="1938619"/>
    <lineage>
        <taxon>Bacteria</taxon>
        <taxon>Pseudomonadati</taxon>
        <taxon>Planctomycetota</taxon>
        <taxon>Planctomycetia</taxon>
        <taxon>Planctomycetales</taxon>
        <taxon>Planctomycetaceae</taxon>
        <taxon>Thalassoglobus</taxon>
    </lineage>
</organism>
<proteinExistence type="inferred from homology"/>
<accession>A0A5C5X1X7</accession>
<dbReference type="OrthoDB" id="7065534at2"/>
<dbReference type="RefSeq" id="WP_146506827.1">
    <property type="nucleotide sequence ID" value="NZ_SIHI01000001.1"/>
</dbReference>
<protein>
    <submittedName>
        <fullName evidence="2">Uncharacterized protein</fullName>
    </submittedName>
</protein>
<evidence type="ECO:0000313" key="3">
    <source>
        <dbReference type="Proteomes" id="UP000317243"/>
    </source>
</evidence>
<evidence type="ECO:0000256" key="1">
    <source>
        <dbReference type="ARBA" id="ARBA00008525"/>
    </source>
</evidence>
<evidence type="ECO:0000313" key="2">
    <source>
        <dbReference type="EMBL" id="TWT56926.1"/>
    </source>
</evidence>
<dbReference type="EMBL" id="SIHI01000001">
    <property type="protein sequence ID" value="TWT56926.1"/>
    <property type="molecule type" value="Genomic_DNA"/>
</dbReference>
<dbReference type="InterPro" id="IPR005363">
    <property type="entry name" value="UPF0167"/>
</dbReference>
<comment type="caution">
    <text evidence="2">The sequence shown here is derived from an EMBL/GenBank/DDBJ whole genome shotgun (WGS) entry which is preliminary data.</text>
</comment>
<dbReference type="Pfam" id="PF03691">
    <property type="entry name" value="UPF0167"/>
    <property type="match status" value="1"/>
</dbReference>